<reference evidence="1 2" key="1">
    <citation type="journal article" date="2016" name="Proc. Natl. Acad. Sci. U.S.A.">
        <title>Lipid metabolic changes in an early divergent fungus govern the establishment of a mutualistic symbiosis with endobacteria.</title>
        <authorList>
            <person name="Lastovetsky O.A."/>
            <person name="Gaspar M.L."/>
            <person name="Mondo S.J."/>
            <person name="LaButti K.M."/>
            <person name="Sandor L."/>
            <person name="Grigoriev I.V."/>
            <person name="Henry S.A."/>
            <person name="Pawlowska T.E."/>
        </authorList>
    </citation>
    <scope>NUCLEOTIDE SEQUENCE [LARGE SCALE GENOMIC DNA]</scope>
    <source>
        <strain evidence="1 2">ATCC 52813</strain>
    </source>
</reference>
<sequence>MITISREQAICMFYCQPYNESNASKLSKLIDNMDNIEICYSDDPTEPMLISLQSLHTNSFKYHQYPAFLDNCKRDKSSNQAKR</sequence>
<protein>
    <submittedName>
        <fullName evidence="1">Uncharacterized protein</fullName>
    </submittedName>
</protein>
<dbReference type="GeneID" id="35442574"/>
<dbReference type="EMBL" id="KZ303857">
    <property type="protein sequence ID" value="PHZ09665.1"/>
    <property type="molecule type" value="Genomic_DNA"/>
</dbReference>
<organism evidence="1 2">
    <name type="scientific">Rhizopus microsporus ATCC 52813</name>
    <dbReference type="NCBI Taxonomy" id="1340429"/>
    <lineage>
        <taxon>Eukaryota</taxon>
        <taxon>Fungi</taxon>
        <taxon>Fungi incertae sedis</taxon>
        <taxon>Mucoromycota</taxon>
        <taxon>Mucoromycotina</taxon>
        <taxon>Mucoromycetes</taxon>
        <taxon>Mucorales</taxon>
        <taxon>Mucorineae</taxon>
        <taxon>Rhizopodaceae</taxon>
        <taxon>Rhizopus</taxon>
    </lineage>
</organism>
<dbReference type="AlphaFoldDB" id="A0A2G4SLL3"/>
<evidence type="ECO:0000313" key="1">
    <source>
        <dbReference type="EMBL" id="PHZ09665.1"/>
    </source>
</evidence>
<dbReference type="Proteomes" id="UP000242254">
    <property type="component" value="Unassembled WGS sequence"/>
</dbReference>
<name>A0A2G4SLL3_RHIZD</name>
<accession>A0A2G4SLL3</accession>
<dbReference type="RefSeq" id="XP_023463373.1">
    <property type="nucleotide sequence ID" value="XM_023611585.1"/>
</dbReference>
<keyword evidence="2" id="KW-1185">Reference proteome</keyword>
<gene>
    <name evidence="1" type="ORF">RHIMIDRAFT_262112</name>
</gene>
<proteinExistence type="predicted"/>
<evidence type="ECO:0000313" key="2">
    <source>
        <dbReference type="Proteomes" id="UP000242254"/>
    </source>
</evidence>